<proteinExistence type="predicted"/>
<evidence type="ECO:0000256" key="1">
    <source>
        <dbReference type="SAM" id="SignalP"/>
    </source>
</evidence>
<dbReference type="Proteomes" id="UP001176961">
    <property type="component" value="Unassembled WGS sequence"/>
</dbReference>
<dbReference type="AlphaFoldDB" id="A0AA36MAK4"/>
<dbReference type="EMBL" id="CATQJL010000316">
    <property type="protein sequence ID" value="CAJ0605734.1"/>
    <property type="molecule type" value="Genomic_DNA"/>
</dbReference>
<keyword evidence="3" id="KW-1185">Reference proteome</keyword>
<feature type="signal peptide" evidence="1">
    <location>
        <begin position="1"/>
        <end position="20"/>
    </location>
</feature>
<keyword evidence="1" id="KW-0732">Signal</keyword>
<name>A0AA36MAK4_CYLNA</name>
<comment type="caution">
    <text evidence="2">The sequence shown here is derived from an EMBL/GenBank/DDBJ whole genome shotgun (WGS) entry which is preliminary data.</text>
</comment>
<accession>A0AA36MAK4</accession>
<organism evidence="2 3">
    <name type="scientific">Cylicocyclus nassatus</name>
    <name type="common">Nematode worm</name>
    <dbReference type="NCBI Taxonomy" id="53992"/>
    <lineage>
        <taxon>Eukaryota</taxon>
        <taxon>Metazoa</taxon>
        <taxon>Ecdysozoa</taxon>
        <taxon>Nematoda</taxon>
        <taxon>Chromadorea</taxon>
        <taxon>Rhabditida</taxon>
        <taxon>Rhabditina</taxon>
        <taxon>Rhabditomorpha</taxon>
        <taxon>Strongyloidea</taxon>
        <taxon>Strongylidae</taxon>
        <taxon>Cylicocyclus</taxon>
    </lineage>
</organism>
<sequence>MAYFSTYLLITLLIIYVSAAATTTNVEEFPQQKSIGLKRRVNRVKRQWGWGYLAYPTTYMYRAPYVGYYGSWRYPVMGLYG</sequence>
<gene>
    <name evidence="2" type="ORF">CYNAS_LOCUS17717</name>
</gene>
<protein>
    <submittedName>
        <fullName evidence="2">Uncharacterized protein</fullName>
    </submittedName>
</protein>
<feature type="chain" id="PRO_5041394840" evidence="1">
    <location>
        <begin position="21"/>
        <end position="81"/>
    </location>
</feature>
<evidence type="ECO:0000313" key="3">
    <source>
        <dbReference type="Proteomes" id="UP001176961"/>
    </source>
</evidence>
<reference evidence="2" key="1">
    <citation type="submission" date="2023-07" db="EMBL/GenBank/DDBJ databases">
        <authorList>
            <consortium name="CYATHOMIX"/>
        </authorList>
    </citation>
    <scope>NUCLEOTIDE SEQUENCE</scope>
    <source>
        <strain evidence="2">N/A</strain>
    </source>
</reference>
<evidence type="ECO:0000313" key="2">
    <source>
        <dbReference type="EMBL" id="CAJ0605734.1"/>
    </source>
</evidence>